<feature type="chain" id="PRO_5003611798" evidence="1">
    <location>
        <begin position="27"/>
        <end position="426"/>
    </location>
</feature>
<dbReference type="eggNOG" id="COG4625">
    <property type="taxonomic scope" value="Bacteria"/>
</dbReference>
<evidence type="ECO:0000313" key="4">
    <source>
        <dbReference type="Proteomes" id="UP000005090"/>
    </source>
</evidence>
<feature type="signal peptide" evidence="1">
    <location>
        <begin position="1"/>
        <end position="26"/>
    </location>
</feature>
<proteinExistence type="predicted"/>
<dbReference type="SUPFAM" id="SSF103515">
    <property type="entry name" value="Autotransporter"/>
    <property type="match status" value="1"/>
</dbReference>
<dbReference type="STRING" id="686340.Metal_3112"/>
<dbReference type="SMART" id="SM00869">
    <property type="entry name" value="Autotransporter"/>
    <property type="match status" value="1"/>
</dbReference>
<dbReference type="Pfam" id="PF03797">
    <property type="entry name" value="Autotransporter"/>
    <property type="match status" value="1"/>
</dbReference>
<evidence type="ECO:0000313" key="3">
    <source>
        <dbReference type="EMBL" id="EIC30788.1"/>
    </source>
</evidence>
<accession>H8GNN2</accession>
<protein>
    <submittedName>
        <fullName evidence="3">Outer membrane autotransporter barrel domain-containing protein</fullName>
    </submittedName>
</protein>
<dbReference type="AlphaFoldDB" id="H8GNN2"/>
<organism evidence="3 4">
    <name type="scientific">Methylomicrobium album BG8</name>
    <dbReference type="NCBI Taxonomy" id="686340"/>
    <lineage>
        <taxon>Bacteria</taxon>
        <taxon>Pseudomonadati</taxon>
        <taxon>Pseudomonadota</taxon>
        <taxon>Gammaproteobacteria</taxon>
        <taxon>Methylococcales</taxon>
        <taxon>Methylococcaceae</taxon>
        <taxon>Methylomicrobium</taxon>
    </lineage>
</organism>
<name>H8GNN2_METAL</name>
<evidence type="ECO:0000256" key="1">
    <source>
        <dbReference type="SAM" id="SignalP"/>
    </source>
</evidence>
<reference evidence="3 4" key="1">
    <citation type="journal article" date="2013" name="Genome Announc.">
        <title>Genome Sequence of the Obligate Gammaproteobacterial Methanotroph Methylomicrobium album Strain BG8.</title>
        <authorList>
            <person name="Kits K.D."/>
            <person name="Kalyuzhnaya M.G."/>
            <person name="Klotz M.G."/>
            <person name="Jetten M.S."/>
            <person name="Op den Camp H.J."/>
            <person name="Vuilleumier S."/>
            <person name="Bringel F."/>
            <person name="Dispirito A.A."/>
            <person name="Murrell J.C."/>
            <person name="Bruce D."/>
            <person name="Cheng J.F."/>
            <person name="Copeland A."/>
            <person name="Goodwin L."/>
            <person name="Hauser L."/>
            <person name="Lajus A."/>
            <person name="Land M.L."/>
            <person name="Lapidus A."/>
            <person name="Lucas S."/>
            <person name="Medigue C."/>
            <person name="Pitluck S."/>
            <person name="Woyke T."/>
            <person name="Zeytun A."/>
            <person name="Stein L.Y."/>
        </authorList>
    </citation>
    <scope>NUCLEOTIDE SEQUENCE [LARGE SCALE GENOMIC DNA]</scope>
    <source>
        <strain evidence="3 4">BG8</strain>
    </source>
</reference>
<dbReference type="RefSeq" id="WP_005373627.1">
    <property type="nucleotide sequence ID" value="NZ_CM001475.1"/>
</dbReference>
<dbReference type="InterPro" id="IPR005546">
    <property type="entry name" value="Autotransporte_beta"/>
</dbReference>
<keyword evidence="1" id="KW-0732">Signal</keyword>
<feature type="domain" description="Autotransporter" evidence="2">
    <location>
        <begin position="139"/>
        <end position="426"/>
    </location>
</feature>
<dbReference type="EMBL" id="CM001475">
    <property type="protein sequence ID" value="EIC30788.1"/>
    <property type="molecule type" value="Genomic_DNA"/>
</dbReference>
<dbReference type="Proteomes" id="UP000005090">
    <property type="component" value="Chromosome"/>
</dbReference>
<sequence length="426" mass="45957">MPKLIRHIGYGVLTTGLALVAAKAHAAPDPCATVFSELVQSELSLTSAQEDLVSTCRYQNAGDQLTPYQALAQTTLAISIANQQFRNVKNRLILLRRGLGSGIDVNGLNQQSTDSLLPASLSGFSRQSNGGGASGDKDSPFDRLGIFVNGNFGVGDKDGTDRELGFEYDSQGVTAGIDYRFTDNFVLGGTFGYNAIKSDFDASRGNLNLDGYSFSLYSTYYNDDFYLDTIFSGGWNEYDTRRNIQLPGFNQTALGNTRGNDYSFNVTGGYDFHQQGLTYGPYGRVSYQNVQIDGYQENTSNPGSTGFGAVTSIGKQNAVSLQTALGGQLSYAISTSFGVLMPTARAEWVHEFHDGSRPVNWSFANIPTQTAFVNLSDGADRNFGNLGAGLSATFTHGASAFLFYETMVGRDHISEHSINAGVRAEF</sequence>
<keyword evidence="4" id="KW-1185">Reference proteome</keyword>
<dbReference type="GO" id="GO:0019867">
    <property type="term" value="C:outer membrane"/>
    <property type="evidence" value="ECO:0007669"/>
    <property type="project" value="InterPro"/>
</dbReference>
<dbReference type="PROSITE" id="PS51208">
    <property type="entry name" value="AUTOTRANSPORTER"/>
    <property type="match status" value="1"/>
</dbReference>
<dbReference type="HOGENOM" id="CLU_048094_0_0_6"/>
<evidence type="ECO:0000259" key="2">
    <source>
        <dbReference type="PROSITE" id="PS51208"/>
    </source>
</evidence>
<dbReference type="InterPro" id="IPR036709">
    <property type="entry name" value="Autotransporte_beta_dom_sf"/>
</dbReference>
<gene>
    <name evidence="3" type="ORF">Metal_3112</name>
</gene>
<dbReference type="Gene3D" id="2.40.128.130">
    <property type="entry name" value="Autotransporter beta-domain"/>
    <property type="match status" value="1"/>
</dbReference>
<dbReference type="NCBIfam" id="TIGR01414">
    <property type="entry name" value="autotrans_barl"/>
    <property type="match status" value="1"/>
</dbReference>
<dbReference type="InterPro" id="IPR006315">
    <property type="entry name" value="OM_autotransptr_brl_dom"/>
</dbReference>